<keyword evidence="1" id="KW-1133">Transmembrane helix</keyword>
<dbReference type="Proteomes" id="UP000718593">
    <property type="component" value="Unassembled WGS sequence"/>
</dbReference>
<dbReference type="AlphaFoldDB" id="A0A930G0I8"/>
<name>A0A930G0I8_9RHOO</name>
<reference evidence="2" key="1">
    <citation type="submission" date="2020-04" db="EMBL/GenBank/DDBJ databases">
        <title>Deep metagenomics examines the oral microbiome during advanced dental caries in children, revealing novel taxa and co-occurrences with host molecules.</title>
        <authorList>
            <person name="Baker J.L."/>
            <person name="Morton J.T."/>
            <person name="Dinis M."/>
            <person name="Alvarez R."/>
            <person name="Tran N.C."/>
            <person name="Knight R."/>
            <person name="Edlund A."/>
        </authorList>
    </citation>
    <scope>NUCLEOTIDE SEQUENCE</scope>
    <source>
        <strain evidence="2">JCVI_32_bin.24</strain>
    </source>
</reference>
<feature type="transmembrane region" description="Helical" evidence="1">
    <location>
        <begin position="41"/>
        <end position="60"/>
    </location>
</feature>
<accession>A0A930G0I8</accession>
<protein>
    <submittedName>
        <fullName evidence="2">Uncharacterized protein</fullName>
    </submittedName>
</protein>
<organism evidence="2 3">
    <name type="scientific">Dechloromonas agitata</name>
    <dbReference type="NCBI Taxonomy" id="73030"/>
    <lineage>
        <taxon>Bacteria</taxon>
        <taxon>Pseudomonadati</taxon>
        <taxon>Pseudomonadota</taxon>
        <taxon>Betaproteobacteria</taxon>
        <taxon>Rhodocyclales</taxon>
        <taxon>Azonexaceae</taxon>
        <taxon>Dechloromonas</taxon>
    </lineage>
</organism>
<comment type="caution">
    <text evidence="2">The sequence shown here is derived from an EMBL/GenBank/DDBJ whole genome shotgun (WGS) entry which is preliminary data.</text>
</comment>
<evidence type="ECO:0000313" key="3">
    <source>
        <dbReference type="Proteomes" id="UP000718593"/>
    </source>
</evidence>
<sequence>MRTLLRNFFYAVGLVLIAFLYTSNPDEIQLRDLVLLVQSNTAQQLTFLLTLVLTALEFMFGFSYSRSLPAVGVAVAKGPAPFRESAAGLTKDSTALKC</sequence>
<gene>
    <name evidence="2" type="ORF">HXL68_01980</name>
</gene>
<evidence type="ECO:0000313" key="2">
    <source>
        <dbReference type="EMBL" id="MBF1163788.1"/>
    </source>
</evidence>
<dbReference type="EMBL" id="JABZMI010000016">
    <property type="protein sequence ID" value="MBF1163788.1"/>
    <property type="molecule type" value="Genomic_DNA"/>
</dbReference>
<keyword evidence="1" id="KW-0472">Membrane</keyword>
<proteinExistence type="predicted"/>
<keyword evidence="1" id="KW-0812">Transmembrane</keyword>
<evidence type="ECO:0000256" key="1">
    <source>
        <dbReference type="SAM" id="Phobius"/>
    </source>
</evidence>